<evidence type="ECO:0000256" key="7">
    <source>
        <dbReference type="ARBA" id="ARBA00022962"/>
    </source>
</evidence>
<dbReference type="Pfam" id="PF13507">
    <property type="entry name" value="GATase_5"/>
    <property type="match status" value="1"/>
</dbReference>
<dbReference type="GO" id="GO:0004642">
    <property type="term" value="F:phosphoribosylformylglycinamidine synthase activity"/>
    <property type="evidence" value="ECO:0007669"/>
    <property type="project" value="UniProtKB-EC"/>
</dbReference>
<keyword evidence="3" id="KW-0547">Nucleotide-binding</keyword>
<keyword evidence="5" id="KW-0378">Hydrolase</keyword>
<evidence type="ECO:0000256" key="2">
    <source>
        <dbReference type="ARBA" id="ARBA00022598"/>
    </source>
</evidence>
<dbReference type="Proteomes" id="UP000319817">
    <property type="component" value="Chromosome"/>
</dbReference>
<proteinExistence type="predicted"/>
<name>A0A517NNL2_9BACT</name>
<protein>
    <submittedName>
        <fullName evidence="8">Phosphoribosylformylglycinamidine synthase</fullName>
        <ecNumber evidence="8">6.3.5.3</ecNumber>
    </submittedName>
</protein>
<dbReference type="PANTHER" id="PTHR10099:SF1">
    <property type="entry name" value="PHOSPHORIBOSYLFORMYLGLYCINAMIDINE SYNTHASE"/>
    <property type="match status" value="1"/>
</dbReference>
<gene>
    <name evidence="8" type="primary">purQ</name>
    <name evidence="8" type="ORF">K239x_06590</name>
</gene>
<dbReference type="InterPro" id="IPR029062">
    <property type="entry name" value="Class_I_gatase-like"/>
</dbReference>
<evidence type="ECO:0000256" key="4">
    <source>
        <dbReference type="ARBA" id="ARBA00022755"/>
    </source>
</evidence>
<dbReference type="CDD" id="cd01740">
    <property type="entry name" value="GATase1_FGAR_AT"/>
    <property type="match status" value="1"/>
</dbReference>
<dbReference type="PIRSF" id="PIRSF001586">
    <property type="entry name" value="FGAM_synth_I"/>
    <property type="match status" value="1"/>
</dbReference>
<dbReference type="SUPFAM" id="SSF52317">
    <property type="entry name" value="Class I glutamine amidotransferase-like"/>
    <property type="match status" value="1"/>
</dbReference>
<dbReference type="EC" id="6.3.5.3" evidence="8"/>
<dbReference type="GO" id="GO:0005524">
    <property type="term" value="F:ATP binding"/>
    <property type="evidence" value="ECO:0007669"/>
    <property type="project" value="UniProtKB-KW"/>
</dbReference>
<dbReference type="PANTHER" id="PTHR10099">
    <property type="entry name" value="PHOSPHORIBOSYLFORMYLGLYCINAMIDINE SYNTHASE"/>
    <property type="match status" value="1"/>
</dbReference>
<evidence type="ECO:0000256" key="3">
    <source>
        <dbReference type="ARBA" id="ARBA00022741"/>
    </source>
</evidence>
<dbReference type="GO" id="GO:0016787">
    <property type="term" value="F:hydrolase activity"/>
    <property type="evidence" value="ECO:0007669"/>
    <property type="project" value="UniProtKB-KW"/>
</dbReference>
<evidence type="ECO:0000313" key="8">
    <source>
        <dbReference type="EMBL" id="QDT08718.1"/>
    </source>
</evidence>
<keyword evidence="9" id="KW-1185">Reference proteome</keyword>
<keyword evidence="7" id="KW-0315">Glutamine amidotransferase</keyword>
<dbReference type="Gene3D" id="3.40.50.880">
    <property type="match status" value="1"/>
</dbReference>
<reference evidence="8 9" key="1">
    <citation type="submission" date="2019-02" db="EMBL/GenBank/DDBJ databases">
        <title>Deep-cultivation of Planctomycetes and their phenomic and genomic characterization uncovers novel biology.</title>
        <authorList>
            <person name="Wiegand S."/>
            <person name="Jogler M."/>
            <person name="Boedeker C."/>
            <person name="Pinto D."/>
            <person name="Vollmers J."/>
            <person name="Rivas-Marin E."/>
            <person name="Kohn T."/>
            <person name="Peeters S.H."/>
            <person name="Heuer A."/>
            <person name="Rast P."/>
            <person name="Oberbeckmann S."/>
            <person name="Bunk B."/>
            <person name="Jeske O."/>
            <person name="Meyerdierks A."/>
            <person name="Storesund J.E."/>
            <person name="Kallscheuer N."/>
            <person name="Luecker S."/>
            <person name="Lage O.M."/>
            <person name="Pohl T."/>
            <person name="Merkel B.J."/>
            <person name="Hornburger P."/>
            <person name="Mueller R.-W."/>
            <person name="Bruemmer F."/>
            <person name="Labrenz M."/>
            <person name="Spormann A.M."/>
            <person name="Op den Camp H."/>
            <person name="Overmann J."/>
            <person name="Amann R."/>
            <person name="Jetten M.S.M."/>
            <person name="Mascher T."/>
            <person name="Medema M.H."/>
            <person name="Devos D.P."/>
            <person name="Kaster A.-K."/>
            <person name="Ovreas L."/>
            <person name="Rohde M."/>
            <person name="Galperin M.Y."/>
            <person name="Jogler C."/>
        </authorList>
    </citation>
    <scope>NUCLEOTIDE SEQUENCE [LARGE SCALE GENOMIC DNA]</scope>
    <source>
        <strain evidence="8 9">K23_9</strain>
    </source>
</reference>
<dbReference type="AlphaFoldDB" id="A0A517NNL2"/>
<accession>A0A517NNL2</accession>
<sequence>MPSPRVLILRAPGTNCDEETAFAFEQAGAETERVHVNRLIENPALKDRYQILCVPGGFSYGDDIAAGRILATRLNRHLADMVDAFVHGNGDRLVLGICNGMQVLMRLGVLTEGVGSGETSAATLTWNNHGRFEDRWVNLVVDETPCVFLKDIDHMYLPMAHAEGKFVAADDAALNSLKDAGRLAIRYAEGEKGVVQDEVLPFPANPNGADANVAGVCDASGRVFGLMPHPERHIDPTHHPYWTRRKEQPEFGDGLKMFRNAVDWFA</sequence>
<dbReference type="PROSITE" id="PS51273">
    <property type="entry name" value="GATASE_TYPE_1"/>
    <property type="match status" value="1"/>
</dbReference>
<dbReference type="GO" id="GO:0006189">
    <property type="term" value="P:'de novo' IMP biosynthetic process"/>
    <property type="evidence" value="ECO:0007669"/>
    <property type="project" value="InterPro"/>
</dbReference>
<dbReference type="EMBL" id="CP036526">
    <property type="protein sequence ID" value="QDT08718.1"/>
    <property type="molecule type" value="Genomic_DNA"/>
</dbReference>
<dbReference type="GO" id="GO:0005737">
    <property type="term" value="C:cytoplasm"/>
    <property type="evidence" value="ECO:0007669"/>
    <property type="project" value="TreeGrafter"/>
</dbReference>
<evidence type="ECO:0000313" key="9">
    <source>
        <dbReference type="Proteomes" id="UP000319817"/>
    </source>
</evidence>
<keyword evidence="4" id="KW-0658">Purine biosynthesis</keyword>
<dbReference type="SMART" id="SM01211">
    <property type="entry name" value="GATase_5"/>
    <property type="match status" value="1"/>
</dbReference>
<evidence type="ECO:0000256" key="6">
    <source>
        <dbReference type="ARBA" id="ARBA00022840"/>
    </source>
</evidence>
<dbReference type="OrthoDB" id="9804441at2"/>
<keyword evidence="6" id="KW-0067">ATP-binding</keyword>
<evidence type="ECO:0000256" key="1">
    <source>
        <dbReference type="ARBA" id="ARBA00022490"/>
    </source>
</evidence>
<dbReference type="RefSeq" id="WP_145416213.1">
    <property type="nucleotide sequence ID" value="NZ_CP036526.1"/>
</dbReference>
<keyword evidence="2 8" id="KW-0436">Ligase</keyword>
<organism evidence="8 9">
    <name type="scientific">Stieleria marina</name>
    <dbReference type="NCBI Taxonomy" id="1930275"/>
    <lineage>
        <taxon>Bacteria</taxon>
        <taxon>Pseudomonadati</taxon>
        <taxon>Planctomycetota</taxon>
        <taxon>Planctomycetia</taxon>
        <taxon>Pirellulales</taxon>
        <taxon>Pirellulaceae</taxon>
        <taxon>Stieleria</taxon>
    </lineage>
</organism>
<dbReference type="InterPro" id="IPR010075">
    <property type="entry name" value="PRibForGlyAmidine_synth_PurQ"/>
</dbReference>
<evidence type="ECO:0000256" key="5">
    <source>
        <dbReference type="ARBA" id="ARBA00022801"/>
    </source>
</evidence>
<keyword evidence="1" id="KW-0963">Cytoplasm</keyword>